<dbReference type="InterPro" id="IPR035965">
    <property type="entry name" value="PAS-like_dom_sf"/>
</dbReference>
<dbReference type="InterPro" id="IPR000014">
    <property type="entry name" value="PAS"/>
</dbReference>
<dbReference type="Proteomes" id="UP000482487">
    <property type="component" value="Unassembled WGS sequence"/>
</dbReference>
<keyword evidence="13" id="KW-1185">Reference proteome</keyword>
<dbReference type="InterPro" id="IPR003594">
    <property type="entry name" value="HATPase_dom"/>
</dbReference>
<dbReference type="PRINTS" id="PR00344">
    <property type="entry name" value="BCTRLSENSOR"/>
</dbReference>
<feature type="domain" description="Histidine kinase" evidence="8">
    <location>
        <begin position="634"/>
        <end position="856"/>
    </location>
</feature>
<dbReference type="InterPro" id="IPR001789">
    <property type="entry name" value="Sig_transdc_resp-reg_receiver"/>
</dbReference>
<dbReference type="SMART" id="SM00387">
    <property type="entry name" value="HATPase_c"/>
    <property type="match status" value="1"/>
</dbReference>
<evidence type="ECO:0000256" key="7">
    <source>
        <dbReference type="SAM" id="Phobius"/>
    </source>
</evidence>
<dbReference type="PROSITE" id="PS50112">
    <property type="entry name" value="PAS"/>
    <property type="match status" value="2"/>
</dbReference>
<keyword evidence="3 6" id="KW-0597">Phosphoprotein</keyword>
<dbReference type="SUPFAM" id="SSF55874">
    <property type="entry name" value="ATPase domain of HSP90 chaperone/DNA topoisomerase II/histidine kinase"/>
    <property type="match status" value="1"/>
</dbReference>
<evidence type="ECO:0000256" key="3">
    <source>
        <dbReference type="ARBA" id="ARBA00022553"/>
    </source>
</evidence>
<dbReference type="InterPro" id="IPR036097">
    <property type="entry name" value="HisK_dim/P_sf"/>
</dbReference>
<proteinExistence type="predicted"/>
<dbReference type="RefSeq" id="WP_160960300.1">
    <property type="nucleotide sequence ID" value="NZ_WVUD01000011.1"/>
</dbReference>
<dbReference type="OrthoDB" id="5290456at2"/>
<keyword evidence="7" id="KW-1133">Transmembrane helix</keyword>
<dbReference type="PANTHER" id="PTHR43047:SF64">
    <property type="entry name" value="HISTIDINE KINASE CONTAINING CHEY-HOMOLOGOUS RECEIVER DOMAIN AND PAS DOMAIN-RELATED"/>
    <property type="match status" value="1"/>
</dbReference>
<dbReference type="EMBL" id="WVUD01000011">
    <property type="protein sequence ID" value="MYL83193.1"/>
    <property type="molecule type" value="Genomic_DNA"/>
</dbReference>
<dbReference type="InterPro" id="IPR011006">
    <property type="entry name" value="CheY-like_superfamily"/>
</dbReference>
<feature type="domain" description="PAS" evidence="10">
    <location>
        <begin position="332"/>
        <end position="378"/>
    </location>
</feature>
<dbReference type="EC" id="2.7.13.3" evidence="2"/>
<keyword evidence="7" id="KW-0812">Transmembrane</keyword>
<dbReference type="PANTHER" id="PTHR43047">
    <property type="entry name" value="TWO-COMPONENT HISTIDINE PROTEIN KINASE"/>
    <property type="match status" value="1"/>
</dbReference>
<dbReference type="SUPFAM" id="SSF52172">
    <property type="entry name" value="CheY-like"/>
    <property type="match status" value="1"/>
</dbReference>
<evidence type="ECO:0000256" key="1">
    <source>
        <dbReference type="ARBA" id="ARBA00000085"/>
    </source>
</evidence>
<dbReference type="InterPro" id="IPR000700">
    <property type="entry name" value="PAS-assoc_C"/>
</dbReference>
<dbReference type="CDD" id="cd00130">
    <property type="entry name" value="PAS"/>
    <property type="match status" value="2"/>
</dbReference>
<dbReference type="Gene3D" id="3.30.450.20">
    <property type="entry name" value="PAS domain"/>
    <property type="match status" value="2"/>
</dbReference>
<evidence type="ECO:0000259" key="8">
    <source>
        <dbReference type="PROSITE" id="PS50109"/>
    </source>
</evidence>
<keyword evidence="5" id="KW-0418">Kinase</keyword>
<dbReference type="PROSITE" id="PS50109">
    <property type="entry name" value="HIS_KIN"/>
    <property type="match status" value="1"/>
</dbReference>
<feature type="domain" description="PAS" evidence="10">
    <location>
        <begin position="209"/>
        <end position="275"/>
    </location>
</feature>
<dbReference type="GO" id="GO:0000155">
    <property type="term" value="F:phosphorelay sensor kinase activity"/>
    <property type="evidence" value="ECO:0007669"/>
    <property type="project" value="InterPro"/>
</dbReference>
<organism evidence="12 13">
    <name type="scientific">Solidesulfovibrio aerotolerans</name>
    <dbReference type="NCBI Taxonomy" id="295255"/>
    <lineage>
        <taxon>Bacteria</taxon>
        <taxon>Pseudomonadati</taxon>
        <taxon>Thermodesulfobacteriota</taxon>
        <taxon>Desulfovibrionia</taxon>
        <taxon>Desulfovibrionales</taxon>
        <taxon>Desulfovibrionaceae</taxon>
        <taxon>Solidesulfovibrio</taxon>
    </lineage>
</organism>
<dbReference type="Pfam" id="PF00512">
    <property type="entry name" value="HisKA"/>
    <property type="match status" value="1"/>
</dbReference>
<accession>A0A7C9MKT0</accession>
<evidence type="ECO:0000259" key="11">
    <source>
        <dbReference type="PROSITE" id="PS50113"/>
    </source>
</evidence>
<evidence type="ECO:0000259" key="9">
    <source>
        <dbReference type="PROSITE" id="PS50110"/>
    </source>
</evidence>
<dbReference type="SMART" id="SM00388">
    <property type="entry name" value="HisKA"/>
    <property type="match status" value="1"/>
</dbReference>
<feature type="transmembrane region" description="Helical" evidence="7">
    <location>
        <begin position="6"/>
        <end position="27"/>
    </location>
</feature>
<dbReference type="InterPro" id="IPR036890">
    <property type="entry name" value="HATPase_C_sf"/>
</dbReference>
<dbReference type="CDD" id="cd00082">
    <property type="entry name" value="HisKA"/>
    <property type="match status" value="1"/>
</dbReference>
<reference evidence="12 13" key="1">
    <citation type="submission" date="2020-01" db="EMBL/GenBank/DDBJ databases">
        <title>Genome sequence of Desulfovibrio aerotolerans DSM 16695(T).</title>
        <authorList>
            <person name="Karnachuk O."/>
            <person name="Avakyan M."/>
            <person name="Mardanov A."/>
            <person name="Kadnikov V."/>
            <person name="Ravin N."/>
        </authorList>
    </citation>
    <scope>NUCLEOTIDE SEQUENCE [LARGE SCALE GENOMIC DNA]</scope>
    <source>
        <strain evidence="12 13">DSM 16695</strain>
    </source>
</reference>
<dbReference type="PROSITE" id="PS50110">
    <property type="entry name" value="RESPONSE_REGULATORY"/>
    <property type="match status" value="1"/>
</dbReference>
<dbReference type="InterPro" id="IPR005467">
    <property type="entry name" value="His_kinase_dom"/>
</dbReference>
<feature type="domain" description="Response regulatory" evidence="9">
    <location>
        <begin position="880"/>
        <end position="1000"/>
    </location>
</feature>
<evidence type="ECO:0000256" key="4">
    <source>
        <dbReference type="ARBA" id="ARBA00022679"/>
    </source>
</evidence>
<dbReference type="Pfam" id="PF00072">
    <property type="entry name" value="Response_reg"/>
    <property type="match status" value="1"/>
</dbReference>
<protein>
    <recommendedName>
        <fullName evidence="2">histidine kinase</fullName>
        <ecNumber evidence="2">2.7.13.3</ecNumber>
    </recommendedName>
</protein>
<feature type="transmembrane region" description="Helical" evidence="7">
    <location>
        <begin position="34"/>
        <end position="55"/>
    </location>
</feature>
<evidence type="ECO:0000259" key="10">
    <source>
        <dbReference type="PROSITE" id="PS50112"/>
    </source>
</evidence>
<dbReference type="PROSITE" id="PS50113">
    <property type="entry name" value="PAC"/>
    <property type="match status" value="1"/>
</dbReference>
<dbReference type="Pfam" id="PF08448">
    <property type="entry name" value="PAS_4"/>
    <property type="match status" value="1"/>
</dbReference>
<dbReference type="SMART" id="SM00091">
    <property type="entry name" value="PAS"/>
    <property type="match status" value="2"/>
</dbReference>
<feature type="transmembrane region" description="Helical" evidence="7">
    <location>
        <begin position="175"/>
        <end position="199"/>
    </location>
</feature>
<dbReference type="Pfam" id="PF13426">
    <property type="entry name" value="PAS_9"/>
    <property type="match status" value="1"/>
</dbReference>
<evidence type="ECO:0000256" key="2">
    <source>
        <dbReference type="ARBA" id="ARBA00012438"/>
    </source>
</evidence>
<keyword evidence="7" id="KW-0472">Membrane</keyword>
<dbReference type="SMART" id="SM00448">
    <property type="entry name" value="REC"/>
    <property type="match status" value="1"/>
</dbReference>
<feature type="modified residue" description="4-aspartylphosphate" evidence="6">
    <location>
        <position position="929"/>
    </location>
</feature>
<dbReference type="SUPFAM" id="SSF55785">
    <property type="entry name" value="PYP-like sensor domain (PAS domain)"/>
    <property type="match status" value="2"/>
</dbReference>
<dbReference type="AlphaFoldDB" id="A0A7C9MKT0"/>
<dbReference type="SUPFAM" id="SSF47384">
    <property type="entry name" value="Homodimeric domain of signal transducing histidine kinase"/>
    <property type="match status" value="1"/>
</dbReference>
<sequence length="1008" mass="110521">MSCWLPIALIAGAVCFSLFVFLYFFLYGKYKDRFLLLWALAWLAHALRNMVILVNVSNGPWPGLLLVEQLLVVATGTLLLWGSLEYAGRRPGRSLSLVAGLTAAWCPVSLALSIPAPWFYIPTYFYFAVSQIINGRVLLHGAPVNAVGRHVAGWALILWGLHHLDYPFLRPVAAFAPWGFLIGASLGLLSAVAIIVTYLEAIQGRLAQSERMFRALFNSHQAPFFLLDATTGDIVDANVGAAAFTGYSQDELRGQNISRISAMPPETHTDLRQEVCAGTRQRYSAVHRLKNGEERLTEVYPSVVELSDRPLLFCIVHDVTERRQAEQARQESEERLRTLINAIPDLVCFKDGQGRWQETNPCNLELLGLSEADCLGKSDAQLAREYPFLQETLRHCETTDENAWERRGPSRSEETLPLRNGTLRLYDLIKVPTYYPDGRRKGLVVVGRDITEHKSLEKTLTFLATHGVSDGLDFFQALARFLAELLNMEFVCIDRLEGEGLTARTLAVYHDGHFEDNVTYALKDTPCGNVVGKTICSFPRDVAELFPNDPVLRDMAADSYVGTTLWDAAGYPNGLIAVIGRRPLDNQPLAESVLRLASMRAGAELERLLTEEALLAAKDSAESANKAKSEFLANMSHEIRTPLNGVLGMLQLLATTATDDEQQTYLGHAIASTQRLTRLLADILDLSRIEAGKLIIQEAAFNMGTLRESVLEIFGRSATSKGLGLDFSIDPRIPPLLYGDEARIRQILFNLIGNALKFTDHGAVHVEAAPQPRTATAGVRVLFTVSDTGIGIPESRLTDVFEPFVQAEGSYARRFQGAGLGLSIVRKLVKLLGGDLSIDSTEGLGTTIYLSLPFGLPPPASDPGSVADAQKLQATGAAPRVLFVEDDPVNLLAGQRMLEKLGCAVTTATDGRHALEIFNRQSFDMIFMDIQMADTDGVQATRAIRSGPFAGSAKAAIPIIAMTAYAMTGDRDKFLAAGMDDYLAKPVDMAMLTQIVEKYRGTGRKASD</sequence>
<dbReference type="InterPro" id="IPR003661">
    <property type="entry name" value="HisK_dim/P_dom"/>
</dbReference>
<name>A0A7C9MKT0_9BACT</name>
<dbReference type="CDD" id="cd17546">
    <property type="entry name" value="REC_hyHK_CKI1_RcsC-like"/>
    <property type="match status" value="1"/>
</dbReference>
<dbReference type="Pfam" id="PF02518">
    <property type="entry name" value="HATPase_c"/>
    <property type="match status" value="1"/>
</dbReference>
<feature type="domain" description="PAC" evidence="11">
    <location>
        <begin position="410"/>
        <end position="462"/>
    </location>
</feature>
<comment type="catalytic activity">
    <reaction evidence="1">
        <text>ATP + protein L-histidine = ADP + protein N-phospho-L-histidine.</text>
        <dbReference type="EC" id="2.7.13.3"/>
    </reaction>
</comment>
<feature type="transmembrane region" description="Helical" evidence="7">
    <location>
        <begin position="61"/>
        <end position="82"/>
    </location>
</feature>
<keyword evidence="4" id="KW-0808">Transferase</keyword>
<gene>
    <name evidence="12" type="ORF">GTA51_08590</name>
</gene>
<evidence type="ECO:0000313" key="12">
    <source>
        <dbReference type="EMBL" id="MYL83193.1"/>
    </source>
</evidence>
<evidence type="ECO:0000256" key="5">
    <source>
        <dbReference type="ARBA" id="ARBA00022777"/>
    </source>
</evidence>
<evidence type="ECO:0000313" key="13">
    <source>
        <dbReference type="Proteomes" id="UP000482487"/>
    </source>
</evidence>
<dbReference type="InterPro" id="IPR004358">
    <property type="entry name" value="Sig_transdc_His_kin-like_C"/>
</dbReference>
<feature type="transmembrane region" description="Helical" evidence="7">
    <location>
        <begin position="94"/>
        <end position="112"/>
    </location>
</feature>
<dbReference type="InterPro" id="IPR013656">
    <property type="entry name" value="PAS_4"/>
</dbReference>
<evidence type="ECO:0000256" key="6">
    <source>
        <dbReference type="PROSITE-ProRule" id="PRU00169"/>
    </source>
</evidence>
<dbReference type="NCBIfam" id="TIGR00229">
    <property type="entry name" value="sensory_box"/>
    <property type="match status" value="2"/>
</dbReference>
<dbReference type="SUPFAM" id="SSF55781">
    <property type="entry name" value="GAF domain-like"/>
    <property type="match status" value="1"/>
</dbReference>
<comment type="caution">
    <text evidence="12">The sequence shown here is derived from an EMBL/GenBank/DDBJ whole genome shotgun (WGS) entry which is preliminary data.</text>
</comment>
<dbReference type="CDD" id="cd16922">
    <property type="entry name" value="HATPase_EvgS-ArcB-TorS-like"/>
    <property type="match status" value="1"/>
</dbReference>
<dbReference type="Gene3D" id="3.30.565.10">
    <property type="entry name" value="Histidine kinase-like ATPase, C-terminal domain"/>
    <property type="match status" value="1"/>
</dbReference>
<dbReference type="Gene3D" id="1.10.287.130">
    <property type="match status" value="1"/>
</dbReference>
<dbReference type="FunFam" id="3.30.565.10:FF:000010">
    <property type="entry name" value="Sensor histidine kinase RcsC"/>
    <property type="match status" value="1"/>
</dbReference>
<dbReference type="Gene3D" id="3.40.50.2300">
    <property type="match status" value="1"/>
</dbReference>